<organism evidence="1 2">
    <name type="scientific">Aulographum hederae CBS 113979</name>
    <dbReference type="NCBI Taxonomy" id="1176131"/>
    <lineage>
        <taxon>Eukaryota</taxon>
        <taxon>Fungi</taxon>
        <taxon>Dikarya</taxon>
        <taxon>Ascomycota</taxon>
        <taxon>Pezizomycotina</taxon>
        <taxon>Dothideomycetes</taxon>
        <taxon>Pleosporomycetidae</taxon>
        <taxon>Aulographales</taxon>
        <taxon>Aulographaceae</taxon>
    </lineage>
</organism>
<evidence type="ECO:0000313" key="1">
    <source>
        <dbReference type="EMBL" id="KAF1990283.1"/>
    </source>
</evidence>
<reference evidence="1" key="1">
    <citation type="journal article" date="2020" name="Stud. Mycol.">
        <title>101 Dothideomycetes genomes: a test case for predicting lifestyles and emergence of pathogens.</title>
        <authorList>
            <person name="Haridas S."/>
            <person name="Albert R."/>
            <person name="Binder M."/>
            <person name="Bloem J."/>
            <person name="Labutti K."/>
            <person name="Salamov A."/>
            <person name="Andreopoulos B."/>
            <person name="Baker S."/>
            <person name="Barry K."/>
            <person name="Bills G."/>
            <person name="Bluhm B."/>
            <person name="Cannon C."/>
            <person name="Castanera R."/>
            <person name="Culley D."/>
            <person name="Daum C."/>
            <person name="Ezra D."/>
            <person name="Gonzalez J."/>
            <person name="Henrissat B."/>
            <person name="Kuo A."/>
            <person name="Liang C."/>
            <person name="Lipzen A."/>
            <person name="Lutzoni F."/>
            <person name="Magnuson J."/>
            <person name="Mondo S."/>
            <person name="Nolan M."/>
            <person name="Ohm R."/>
            <person name="Pangilinan J."/>
            <person name="Park H.-J."/>
            <person name="Ramirez L."/>
            <person name="Alfaro M."/>
            <person name="Sun H."/>
            <person name="Tritt A."/>
            <person name="Yoshinaga Y."/>
            <person name="Zwiers L.-H."/>
            <person name="Turgeon B."/>
            <person name="Goodwin S."/>
            <person name="Spatafora J."/>
            <person name="Crous P."/>
            <person name="Grigoriev I."/>
        </authorList>
    </citation>
    <scope>NUCLEOTIDE SEQUENCE</scope>
    <source>
        <strain evidence="1">CBS 113979</strain>
    </source>
</reference>
<dbReference type="AlphaFoldDB" id="A0A6G1HAN0"/>
<gene>
    <name evidence="1" type="ORF">K402DRAFT_389914</name>
</gene>
<sequence length="272" mass="30254">MDSSIASLTSLSSEEPASVFPFFDLPSELRLNILELILVQPDTVDLDPLNYRSIARPLLRLFLTSRRMHEEAYRVFYGSNTFRLFAVHGRFFHTKRPLFMRLPPKYKAAIRTLELRLGPGWTAPPKSWVANPRLGLMEAAALRVLNIFVECDPASDEIFKGFRVAGDFYTIFSRDLVKSIFAQVPTITEVHFDGYPSVAKQSPLIDALLDEAKIQGKKITWGSLKAWADGSAAELTKALASLEIDTETSSPTIDTGLSGNSNSLMQLVAVEA</sequence>
<dbReference type="InterPro" id="IPR038883">
    <property type="entry name" value="AN11006-like"/>
</dbReference>
<name>A0A6G1HAN0_9PEZI</name>
<evidence type="ECO:0000313" key="2">
    <source>
        <dbReference type="Proteomes" id="UP000800041"/>
    </source>
</evidence>
<dbReference type="OrthoDB" id="5372935at2759"/>
<dbReference type="EMBL" id="ML977142">
    <property type="protein sequence ID" value="KAF1990283.1"/>
    <property type="molecule type" value="Genomic_DNA"/>
</dbReference>
<dbReference type="PANTHER" id="PTHR42085">
    <property type="entry name" value="F-BOX DOMAIN-CONTAINING PROTEIN"/>
    <property type="match status" value="1"/>
</dbReference>
<evidence type="ECO:0008006" key="3">
    <source>
        <dbReference type="Google" id="ProtNLM"/>
    </source>
</evidence>
<keyword evidence="2" id="KW-1185">Reference proteome</keyword>
<protein>
    <recommendedName>
        <fullName evidence="3">F-box domain-containing protein</fullName>
    </recommendedName>
</protein>
<proteinExistence type="predicted"/>
<dbReference type="Proteomes" id="UP000800041">
    <property type="component" value="Unassembled WGS sequence"/>
</dbReference>
<dbReference type="PANTHER" id="PTHR42085:SF2">
    <property type="entry name" value="F-BOX DOMAIN-CONTAINING PROTEIN"/>
    <property type="match status" value="1"/>
</dbReference>
<accession>A0A6G1HAN0</accession>